<evidence type="ECO:0000256" key="7">
    <source>
        <dbReference type="ARBA" id="ARBA00022840"/>
    </source>
</evidence>
<keyword evidence="5 10" id="KW-0547">Nucleotide-binding</keyword>
<dbReference type="SMART" id="SM00220">
    <property type="entry name" value="S_TKc"/>
    <property type="match status" value="1"/>
</dbReference>
<dbReference type="InterPro" id="IPR008271">
    <property type="entry name" value="Ser/Thr_kinase_AS"/>
</dbReference>
<evidence type="ECO:0000256" key="6">
    <source>
        <dbReference type="ARBA" id="ARBA00022777"/>
    </source>
</evidence>
<dbReference type="OrthoDB" id="248923at2759"/>
<evidence type="ECO:0000256" key="12">
    <source>
        <dbReference type="SAM" id="MobiDB-lite"/>
    </source>
</evidence>
<dbReference type="GO" id="GO:0030476">
    <property type="term" value="P:ascospore wall assembly"/>
    <property type="evidence" value="ECO:0007669"/>
    <property type="project" value="EnsemblFungi"/>
</dbReference>
<dbReference type="Gene3D" id="1.10.510.10">
    <property type="entry name" value="Transferase(Phosphotransferase) domain 1"/>
    <property type="match status" value="1"/>
</dbReference>
<dbReference type="GO" id="GO:0005628">
    <property type="term" value="C:prospore membrane"/>
    <property type="evidence" value="ECO:0007669"/>
    <property type="project" value="EnsemblFungi"/>
</dbReference>
<name>W6MW86_9ASCO</name>
<gene>
    <name evidence="14" type="ORF">KUCA_T00002987001</name>
</gene>
<dbReference type="PROSITE" id="PS00107">
    <property type="entry name" value="PROTEIN_KINASE_ATP"/>
    <property type="match status" value="1"/>
</dbReference>
<reference evidence="14" key="2">
    <citation type="submission" date="2014-02" db="EMBL/GenBank/DDBJ databases">
        <title>Complete DNA sequence of /Kuraishia capsulata/ illustrates novel genomic features among budding yeasts (/Saccharomycotina/).</title>
        <authorList>
            <person name="Morales L."/>
            <person name="Noel B."/>
            <person name="Porcel B."/>
            <person name="Marcet-Houben M."/>
            <person name="Hullo M-F."/>
            <person name="Sacerdot C."/>
            <person name="Tekaia F."/>
            <person name="Leh-Louis V."/>
            <person name="Despons L."/>
            <person name="Khanna V."/>
            <person name="Aury J-M."/>
            <person name="Barbe V."/>
            <person name="Couloux A."/>
            <person name="Labadie K."/>
            <person name="Pelletier E."/>
            <person name="Souciet J-L."/>
            <person name="Boekhout T."/>
            <person name="Gabaldon T."/>
            <person name="Wincker P."/>
            <person name="Dujon B."/>
        </authorList>
    </citation>
    <scope>NUCLEOTIDE SEQUENCE</scope>
    <source>
        <strain evidence="14">CBS 1993</strain>
    </source>
</reference>
<dbReference type="EC" id="2.7.11.1" evidence="2"/>
<dbReference type="PANTHER" id="PTHR48012:SF10">
    <property type="entry name" value="FI20177P1"/>
    <property type="match status" value="1"/>
</dbReference>
<dbReference type="InterPro" id="IPR011009">
    <property type="entry name" value="Kinase-like_dom_sf"/>
</dbReference>
<evidence type="ECO:0000313" key="14">
    <source>
        <dbReference type="EMBL" id="CDK27010.1"/>
    </source>
</evidence>
<dbReference type="InterPro" id="IPR050629">
    <property type="entry name" value="STE20/SPS1-PAK"/>
</dbReference>
<dbReference type="STRING" id="1382522.W6MW86"/>
<comment type="catalytic activity">
    <reaction evidence="8">
        <text>L-threonyl-[protein] + ATP = O-phospho-L-threonyl-[protein] + ADP + H(+)</text>
        <dbReference type="Rhea" id="RHEA:46608"/>
        <dbReference type="Rhea" id="RHEA-COMP:11060"/>
        <dbReference type="Rhea" id="RHEA-COMP:11605"/>
        <dbReference type="ChEBI" id="CHEBI:15378"/>
        <dbReference type="ChEBI" id="CHEBI:30013"/>
        <dbReference type="ChEBI" id="CHEBI:30616"/>
        <dbReference type="ChEBI" id="CHEBI:61977"/>
        <dbReference type="ChEBI" id="CHEBI:456216"/>
        <dbReference type="EC" id="2.7.11.1"/>
    </reaction>
</comment>
<dbReference type="InterPro" id="IPR000719">
    <property type="entry name" value="Prot_kinase_dom"/>
</dbReference>
<comment type="catalytic activity">
    <reaction evidence="9">
        <text>L-seryl-[protein] + ATP = O-phospho-L-seryl-[protein] + ADP + H(+)</text>
        <dbReference type="Rhea" id="RHEA:17989"/>
        <dbReference type="Rhea" id="RHEA-COMP:9863"/>
        <dbReference type="Rhea" id="RHEA-COMP:11604"/>
        <dbReference type="ChEBI" id="CHEBI:15378"/>
        <dbReference type="ChEBI" id="CHEBI:29999"/>
        <dbReference type="ChEBI" id="CHEBI:30616"/>
        <dbReference type="ChEBI" id="CHEBI:83421"/>
        <dbReference type="ChEBI" id="CHEBI:456216"/>
        <dbReference type="EC" id="2.7.11.1"/>
    </reaction>
</comment>
<feature type="compositionally biased region" description="Polar residues" evidence="12">
    <location>
        <begin position="340"/>
        <end position="350"/>
    </location>
</feature>
<dbReference type="GO" id="GO:0005737">
    <property type="term" value="C:cytoplasm"/>
    <property type="evidence" value="ECO:0007669"/>
    <property type="project" value="EnsemblFungi"/>
</dbReference>
<feature type="region of interest" description="Disordered" evidence="12">
    <location>
        <begin position="320"/>
        <end position="353"/>
    </location>
</feature>
<feature type="binding site" evidence="10">
    <location>
        <position position="38"/>
    </location>
    <ligand>
        <name>ATP</name>
        <dbReference type="ChEBI" id="CHEBI:30616"/>
    </ligand>
</feature>
<evidence type="ECO:0000256" key="3">
    <source>
        <dbReference type="ARBA" id="ARBA00022527"/>
    </source>
</evidence>
<dbReference type="PROSITE" id="PS50011">
    <property type="entry name" value="PROTEIN_KINASE_DOM"/>
    <property type="match status" value="1"/>
</dbReference>
<evidence type="ECO:0000256" key="11">
    <source>
        <dbReference type="RuleBase" id="RU000304"/>
    </source>
</evidence>
<dbReference type="RefSeq" id="XP_022459006.1">
    <property type="nucleotide sequence ID" value="XM_022603286.1"/>
</dbReference>
<dbReference type="HOGENOM" id="CLU_000288_63_23_1"/>
<organism evidence="14 15">
    <name type="scientific">Kuraishia capsulata CBS 1993</name>
    <dbReference type="NCBI Taxonomy" id="1382522"/>
    <lineage>
        <taxon>Eukaryota</taxon>
        <taxon>Fungi</taxon>
        <taxon>Dikarya</taxon>
        <taxon>Ascomycota</taxon>
        <taxon>Saccharomycotina</taxon>
        <taxon>Pichiomycetes</taxon>
        <taxon>Pichiales</taxon>
        <taxon>Pichiaceae</taxon>
        <taxon>Kuraishia</taxon>
    </lineage>
</organism>
<keyword evidence="4" id="KW-0808">Transferase</keyword>
<accession>W6MW86</accession>
<keyword evidence="15" id="KW-1185">Reference proteome</keyword>
<evidence type="ECO:0000259" key="13">
    <source>
        <dbReference type="PROSITE" id="PS50011"/>
    </source>
</evidence>
<protein>
    <recommendedName>
        <fullName evidence="2">non-specific serine/threonine protein kinase</fullName>
        <ecNumber evidence="2">2.7.11.1</ecNumber>
    </recommendedName>
</protein>
<evidence type="ECO:0000256" key="4">
    <source>
        <dbReference type="ARBA" id="ARBA00022679"/>
    </source>
</evidence>
<dbReference type="EMBL" id="HG793127">
    <property type="protein sequence ID" value="CDK27010.1"/>
    <property type="molecule type" value="Genomic_DNA"/>
</dbReference>
<keyword evidence="3 11" id="KW-0723">Serine/threonine-protein kinase</keyword>
<comment type="similarity">
    <text evidence="1">Belongs to the protein kinase superfamily. STE Ser/Thr protein kinase family. STE20 subfamily.</text>
</comment>
<dbReference type="GO" id="GO:1903024">
    <property type="term" value="P:positive regulation of ascospore-type prospore membrane formation"/>
    <property type="evidence" value="ECO:0007669"/>
    <property type="project" value="EnsemblFungi"/>
</dbReference>
<dbReference type="PROSITE" id="PS00108">
    <property type="entry name" value="PROTEIN_KINASE_ST"/>
    <property type="match status" value="1"/>
</dbReference>
<feature type="compositionally biased region" description="Polar residues" evidence="12">
    <location>
        <begin position="320"/>
        <end position="332"/>
    </location>
</feature>
<evidence type="ECO:0000256" key="9">
    <source>
        <dbReference type="ARBA" id="ARBA00048679"/>
    </source>
</evidence>
<dbReference type="GO" id="GO:0005524">
    <property type="term" value="F:ATP binding"/>
    <property type="evidence" value="ECO:0007669"/>
    <property type="project" value="UniProtKB-UniRule"/>
</dbReference>
<dbReference type="GO" id="GO:0030447">
    <property type="term" value="P:filamentous growth"/>
    <property type="evidence" value="ECO:0007669"/>
    <property type="project" value="UniProtKB-ARBA"/>
</dbReference>
<dbReference type="GO" id="GO:0005634">
    <property type="term" value="C:nucleus"/>
    <property type="evidence" value="ECO:0007669"/>
    <property type="project" value="EnsemblFungi"/>
</dbReference>
<dbReference type="GO" id="GO:0051229">
    <property type="term" value="P:meiotic spindle disassembly"/>
    <property type="evidence" value="ECO:0007669"/>
    <property type="project" value="EnsemblFungi"/>
</dbReference>
<dbReference type="SUPFAM" id="SSF56112">
    <property type="entry name" value="Protein kinase-like (PK-like)"/>
    <property type="match status" value="1"/>
</dbReference>
<dbReference type="GO" id="GO:1904750">
    <property type="term" value="P:negative regulation of protein localization to nucleolus"/>
    <property type="evidence" value="ECO:0007669"/>
    <property type="project" value="EnsemblFungi"/>
</dbReference>
<evidence type="ECO:0000256" key="8">
    <source>
        <dbReference type="ARBA" id="ARBA00047899"/>
    </source>
</evidence>
<dbReference type="Proteomes" id="UP000019384">
    <property type="component" value="Unassembled WGS sequence"/>
</dbReference>
<reference evidence="14" key="1">
    <citation type="submission" date="2013-12" db="EMBL/GenBank/DDBJ databases">
        <authorList>
            <person name="Genoscope - CEA"/>
        </authorList>
    </citation>
    <scope>NUCLEOTIDE SEQUENCE</scope>
    <source>
        <strain evidence="14">CBS 1993</strain>
    </source>
</reference>
<dbReference type="InterPro" id="IPR017441">
    <property type="entry name" value="Protein_kinase_ATP_BS"/>
</dbReference>
<proteinExistence type="inferred from homology"/>
<keyword evidence="7 10" id="KW-0067">ATP-binding</keyword>
<evidence type="ECO:0000256" key="5">
    <source>
        <dbReference type="ARBA" id="ARBA00022741"/>
    </source>
</evidence>
<keyword evidence="6" id="KW-0418">Kinase</keyword>
<dbReference type="GeneID" id="34520394"/>
<evidence type="ECO:0000313" key="15">
    <source>
        <dbReference type="Proteomes" id="UP000019384"/>
    </source>
</evidence>
<sequence>MNDNPFDHYAVGFRVGKGNFGDVYKANSRTTNELVAIKVVDMEDSNDQIDVIRQEIQFLSELRSDYTTAYRETFVVGTCLWLVMEFCGGGSCADLLKCHKRLSEDAAAFIIRDTLRGLDYLHSNGIIHRDIKAANLLLTDNGNVKVADFGVSGQLGLNADSRRTFVGTPFWMAPEIILQHSEDSGYTDKVDIWSVGITTIELVQGKPPYSDEDPMKALVQIPNRAPPVLTGPGHGHSISTFIKACLVKNPKKRPSASEMLQKYRFVKNTRRQSPLPALIASKQQWMNESRAAHKMRRPLPVPLGTAVIGENVQWDFSECDQNPKSGISPLSTDDTDLRPESTNTPHTSPLESPKVDFYEDVMRFALDRVNRRAKNRNGKDFCTYLANKLGTFEREQAGLCEAIAQEIYRRLRSIGYQF</sequence>
<dbReference type="FunFam" id="1.10.510.10:FF:000499">
    <property type="entry name" value="Serine/threonine-protein kinase KIC1"/>
    <property type="match status" value="1"/>
</dbReference>
<dbReference type="PANTHER" id="PTHR48012">
    <property type="entry name" value="STERILE20-LIKE KINASE, ISOFORM B-RELATED"/>
    <property type="match status" value="1"/>
</dbReference>
<feature type="domain" description="Protein kinase" evidence="13">
    <location>
        <begin position="9"/>
        <end position="266"/>
    </location>
</feature>
<dbReference type="AlphaFoldDB" id="W6MW86"/>
<evidence type="ECO:0000256" key="10">
    <source>
        <dbReference type="PROSITE-ProRule" id="PRU10141"/>
    </source>
</evidence>
<dbReference type="GO" id="GO:0004674">
    <property type="term" value="F:protein serine/threonine kinase activity"/>
    <property type="evidence" value="ECO:0007669"/>
    <property type="project" value="UniProtKB-KW"/>
</dbReference>
<dbReference type="Pfam" id="PF00069">
    <property type="entry name" value="Pkinase"/>
    <property type="match status" value="1"/>
</dbReference>
<evidence type="ECO:0000256" key="1">
    <source>
        <dbReference type="ARBA" id="ARBA00008874"/>
    </source>
</evidence>
<evidence type="ECO:0000256" key="2">
    <source>
        <dbReference type="ARBA" id="ARBA00012513"/>
    </source>
</evidence>